<feature type="transmembrane region" description="Helical" evidence="6">
    <location>
        <begin position="404"/>
        <end position="422"/>
    </location>
</feature>
<keyword evidence="9" id="KW-1185">Reference proteome</keyword>
<dbReference type="GO" id="GO:0000155">
    <property type="term" value="F:phosphorelay sensor kinase activity"/>
    <property type="evidence" value="ECO:0007669"/>
    <property type="project" value="InterPro"/>
</dbReference>
<dbReference type="SUPFAM" id="SSF55874">
    <property type="entry name" value="ATPase domain of HSP90 chaperone/DNA topoisomerase II/histidine kinase"/>
    <property type="match status" value="1"/>
</dbReference>
<accession>A0A3E3I0E1</accession>
<dbReference type="AlphaFoldDB" id="A0A3E3I0E1"/>
<dbReference type="Gene3D" id="1.10.287.130">
    <property type="match status" value="1"/>
</dbReference>
<dbReference type="InterPro" id="IPR003594">
    <property type="entry name" value="HATPase_dom"/>
</dbReference>
<evidence type="ECO:0000313" key="9">
    <source>
        <dbReference type="Proteomes" id="UP000260812"/>
    </source>
</evidence>
<feature type="domain" description="Histidine kinase" evidence="7">
    <location>
        <begin position="459"/>
        <end position="671"/>
    </location>
</feature>
<feature type="transmembrane region" description="Helical" evidence="6">
    <location>
        <begin position="215"/>
        <end position="236"/>
    </location>
</feature>
<dbReference type="Pfam" id="PF02518">
    <property type="entry name" value="HATPase_c"/>
    <property type="match status" value="1"/>
</dbReference>
<evidence type="ECO:0000256" key="6">
    <source>
        <dbReference type="SAM" id="Phobius"/>
    </source>
</evidence>
<gene>
    <name evidence="8" type="ORF">DXC51_18500</name>
</gene>
<evidence type="ECO:0000256" key="1">
    <source>
        <dbReference type="ARBA" id="ARBA00000085"/>
    </source>
</evidence>
<dbReference type="InterPro" id="IPR004358">
    <property type="entry name" value="Sig_transdc_His_kin-like_C"/>
</dbReference>
<name>A0A3E3I0E1_9FIRM</name>
<keyword evidence="6" id="KW-0472">Membrane</keyword>
<dbReference type="EMBL" id="QVLV01000014">
    <property type="protein sequence ID" value="RGE57691.1"/>
    <property type="molecule type" value="Genomic_DNA"/>
</dbReference>
<feature type="transmembrane region" description="Helical" evidence="6">
    <location>
        <begin position="370"/>
        <end position="392"/>
    </location>
</feature>
<keyword evidence="6" id="KW-1133">Transmembrane helix</keyword>
<dbReference type="PANTHER" id="PTHR43547:SF2">
    <property type="entry name" value="HYBRID SIGNAL TRANSDUCTION HISTIDINE KINASE C"/>
    <property type="match status" value="1"/>
</dbReference>
<dbReference type="SUPFAM" id="SSF47384">
    <property type="entry name" value="Homodimeric domain of signal transducing histidine kinase"/>
    <property type="match status" value="1"/>
</dbReference>
<evidence type="ECO:0000256" key="2">
    <source>
        <dbReference type="ARBA" id="ARBA00012438"/>
    </source>
</evidence>
<proteinExistence type="predicted"/>
<dbReference type="RefSeq" id="WP_117545146.1">
    <property type="nucleotide sequence ID" value="NZ_JBKUNB010000003.1"/>
</dbReference>
<keyword evidence="4 8" id="KW-0418">Kinase</keyword>
<dbReference type="CDD" id="cd00075">
    <property type="entry name" value="HATPase"/>
    <property type="match status" value="1"/>
</dbReference>
<keyword evidence="6" id="KW-0812">Transmembrane</keyword>
<evidence type="ECO:0000313" key="8">
    <source>
        <dbReference type="EMBL" id="RGE57691.1"/>
    </source>
</evidence>
<evidence type="ECO:0000256" key="4">
    <source>
        <dbReference type="ARBA" id="ARBA00022777"/>
    </source>
</evidence>
<dbReference type="InterPro" id="IPR005467">
    <property type="entry name" value="His_kinase_dom"/>
</dbReference>
<evidence type="ECO:0000256" key="5">
    <source>
        <dbReference type="ARBA" id="ARBA00023012"/>
    </source>
</evidence>
<keyword evidence="4 8" id="KW-0808">Transferase</keyword>
<dbReference type="PROSITE" id="PS50109">
    <property type="entry name" value="HIS_KIN"/>
    <property type="match status" value="1"/>
</dbReference>
<dbReference type="Proteomes" id="UP000260812">
    <property type="component" value="Unassembled WGS sequence"/>
</dbReference>
<dbReference type="PANTHER" id="PTHR43547">
    <property type="entry name" value="TWO-COMPONENT HISTIDINE KINASE"/>
    <property type="match status" value="1"/>
</dbReference>
<evidence type="ECO:0000259" key="7">
    <source>
        <dbReference type="PROSITE" id="PS50109"/>
    </source>
</evidence>
<dbReference type="Gene3D" id="3.30.565.10">
    <property type="entry name" value="Histidine kinase-like ATPase, C-terminal domain"/>
    <property type="match status" value="1"/>
</dbReference>
<dbReference type="Gene3D" id="2.60.120.260">
    <property type="entry name" value="Galactose-binding domain-like"/>
    <property type="match status" value="1"/>
</dbReference>
<sequence>MKHTKHTKKKLQAGKKLLLCSFLFLLALTALHLLYITDNKYNKDSCDIQDGVLLIDTQAVGSGSPVYLTEGWEVYPDRLLSPEDFPSSVDEKSHITIRIGDYLNFAGFHEGHSPHGLATYRLRLASRQDTGGLVVYLPEVFSACRVFINGREAAAQGSLQPYSPMVHDLTLTVPDAPEIEIIIQTANYSHYYSGITYPPVLGTAQTIHLQNAVRMGFYGLLCFFSLSAALLSAAVWLGSRKQSGRKVYYWLGILALTFSLHCAYPFFHTAGLPFPRILYGLEDGSSMLIILCTAKIVFVLSKTRKKKAATFIELTALAMLLVSVLLPLFLLPSLPYFIPWYGQLISWYKLGIAFLLLIFSLWGSRGEYTVWLAAGTAVYSAGLLSSVLTLNRWEPACAGWPDEYGTFFLILCFSGLMLRMHFQMAAQNRQLTEHLQDMVEERTNEVTLLLSERQKILSEFLHDLKSPIACISAYLQLVKENDIHVDKKTQEKIDMIEKKYEELSVQIRSIQDFNAGLPHAARREQFDLRKLIQNYYSRNRQDVEVFGPRFLLSLPSSPCRMLGNPDSIIRAIENLIFNSMDFTPADGTITLSLSAEDGSYLLSVSDTGCGIPENLLPHIFDRSFTTRKEDGGNGLGLFLVKTIAQEHRGSVRAESLPGKGCRITLLLPAIL</sequence>
<dbReference type="SMART" id="SM00387">
    <property type="entry name" value="HATPase_c"/>
    <property type="match status" value="1"/>
</dbReference>
<comment type="caution">
    <text evidence="8">The sequence shown here is derived from an EMBL/GenBank/DDBJ whole genome shotgun (WGS) entry which is preliminary data.</text>
</comment>
<feature type="transmembrane region" description="Helical" evidence="6">
    <location>
        <begin position="315"/>
        <end position="338"/>
    </location>
</feature>
<dbReference type="GeneID" id="97988805"/>
<dbReference type="EC" id="2.7.13.3" evidence="2"/>
<feature type="transmembrane region" description="Helical" evidence="6">
    <location>
        <begin position="344"/>
        <end position="363"/>
    </location>
</feature>
<comment type="catalytic activity">
    <reaction evidence="1">
        <text>ATP + protein L-histidine = ADP + protein N-phospho-L-histidine.</text>
        <dbReference type="EC" id="2.7.13.3"/>
    </reaction>
</comment>
<dbReference type="CDD" id="cd00082">
    <property type="entry name" value="HisKA"/>
    <property type="match status" value="1"/>
</dbReference>
<protein>
    <recommendedName>
        <fullName evidence="2">histidine kinase</fullName>
        <ecNumber evidence="2">2.7.13.3</ecNumber>
    </recommendedName>
</protein>
<organism evidence="8 9">
    <name type="scientific">Eisenbergiella massiliensis</name>
    <dbReference type="NCBI Taxonomy" id="1720294"/>
    <lineage>
        <taxon>Bacteria</taxon>
        <taxon>Bacillati</taxon>
        <taxon>Bacillota</taxon>
        <taxon>Clostridia</taxon>
        <taxon>Lachnospirales</taxon>
        <taxon>Lachnospiraceae</taxon>
        <taxon>Eisenbergiella</taxon>
    </lineage>
</organism>
<dbReference type="InterPro" id="IPR036097">
    <property type="entry name" value="HisK_dim/P_sf"/>
</dbReference>
<reference evidence="8" key="1">
    <citation type="submission" date="2018-08" db="EMBL/GenBank/DDBJ databases">
        <title>A genome reference for cultivated species of the human gut microbiota.</title>
        <authorList>
            <person name="Zou Y."/>
            <person name="Xue W."/>
            <person name="Luo G."/>
        </authorList>
    </citation>
    <scope>NUCLEOTIDE SEQUENCE [LARGE SCALE GENOMIC DNA]</scope>
    <source>
        <strain evidence="8">TF05-5AC</strain>
    </source>
</reference>
<feature type="transmembrane region" description="Helical" evidence="6">
    <location>
        <begin position="287"/>
        <end position="303"/>
    </location>
</feature>
<evidence type="ECO:0000256" key="3">
    <source>
        <dbReference type="ARBA" id="ARBA00022553"/>
    </source>
</evidence>
<dbReference type="PRINTS" id="PR00344">
    <property type="entry name" value="BCTRLSENSOR"/>
</dbReference>
<feature type="transmembrane region" description="Helical" evidence="6">
    <location>
        <begin position="248"/>
        <end position="267"/>
    </location>
</feature>
<keyword evidence="5" id="KW-0902">Two-component regulatory system</keyword>
<dbReference type="InterPro" id="IPR003661">
    <property type="entry name" value="HisK_dim/P_dom"/>
</dbReference>
<dbReference type="InterPro" id="IPR036890">
    <property type="entry name" value="HATPase_C_sf"/>
</dbReference>
<keyword evidence="3" id="KW-0597">Phosphoprotein</keyword>